<gene>
    <name evidence="7" type="ORF">GCM10023320_55140</name>
</gene>
<proteinExistence type="inferred from homology"/>
<keyword evidence="8" id="KW-1185">Reference proteome</keyword>
<evidence type="ECO:0000256" key="4">
    <source>
        <dbReference type="ARBA" id="ARBA00022989"/>
    </source>
</evidence>
<comment type="subcellular location">
    <subcellularLocation>
        <location evidence="1 6">Membrane</location>
        <topology evidence="1 6">Multi-pass membrane protein</topology>
    </subcellularLocation>
</comment>
<keyword evidence="3 6" id="KW-0812">Transmembrane</keyword>
<dbReference type="RefSeq" id="WP_345608593.1">
    <property type="nucleotide sequence ID" value="NZ_BAABJO010000024.1"/>
</dbReference>
<reference evidence="8" key="1">
    <citation type="journal article" date="2019" name="Int. J. Syst. Evol. Microbiol.">
        <title>The Global Catalogue of Microorganisms (GCM) 10K type strain sequencing project: providing services to taxonomists for standard genome sequencing and annotation.</title>
        <authorList>
            <consortium name="The Broad Institute Genomics Platform"/>
            <consortium name="The Broad Institute Genome Sequencing Center for Infectious Disease"/>
            <person name="Wu L."/>
            <person name="Ma J."/>
        </authorList>
    </citation>
    <scope>NUCLEOTIDE SEQUENCE [LARGE SCALE GENOMIC DNA]</scope>
    <source>
        <strain evidence="8">JCM 18302</strain>
    </source>
</reference>
<feature type="transmembrane region" description="Helical" evidence="6">
    <location>
        <begin position="107"/>
        <end position="129"/>
    </location>
</feature>
<keyword evidence="6" id="KW-0592">Phosphate transport</keyword>
<keyword evidence="4 6" id="KW-1133">Transmembrane helix</keyword>
<feature type="transmembrane region" description="Helical" evidence="6">
    <location>
        <begin position="306"/>
        <end position="326"/>
    </location>
</feature>
<evidence type="ECO:0000256" key="5">
    <source>
        <dbReference type="ARBA" id="ARBA00023136"/>
    </source>
</evidence>
<feature type="transmembrane region" description="Helical" evidence="6">
    <location>
        <begin position="80"/>
        <end position="100"/>
    </location>
</feature>
<feature type="transmembrane region" description="Helical" evidence="6">
    <location>
        <begin position="6"/>
        <end position="23"/>
    </location>
</feature>
<evidence type="ECO:0000256" key="2">
    <source>
        <dbReference type="ARBA" id="ARBA00022448"/>
    </source>
</evidence>
<evidence type="ECO:0000256" key="3">
    <source>
        <dbReference type="ARBA" id="ARBA00022692"/>
    </source>
</evidence>
<evidence type="ECO:0000313" key="8">
    <source>
        <dbReference type="Proteomes" id="UP001500804"/>
    </source>
</evidence>
<feature type="transmembrane region" description="Helical" evidence="6">
    <location>
        <begin position="332"/>
        <end position="351"/>
    </location>
</feature>
<evidence type="ECO:0000256" key="1">
    <source>
        <dbReference type="ARBA" id="ARBA00004141"/>
    </source>
</evidence>
<comment type="caution">
    <text evidence="7">The sequence shown here is derived from an EMBL/GenBank/DDBJ whole genome shotgun (WGS) entry which is preliminary data.</text>
</comment>
<accession>A0ABP9NRJ3</accession>
<organism evidence="7 8">
    <name type="scientific">Pseudonocardia adelaidensis</name>
    <dbReference type="NCBI Taxonomy" id="648754"/>
    <lineage>
        <taxon>Bacteria</taxon>
        <taxon>Bacillati</taxon>
        <taxon>Actinomycetota</taxon>
        <taxon>Actinomycetes</taxon>
        <taxon>Pseudonocardiales</taxon>
        <taxon>Pseudonocardiaceae</taxon>
        <taxon>Pseudonocardia</taxon>
    </lineage>
</organism>
<dbReference type="Proteomes" id="UP001500804">
    <property type="component" value="Unassembled WGS sequence"/>
</dbReference>
<comment type="similarity">
    <text evidence="6">Belongs to the inorganic phosphate transporter (PiT) (TC 2.A.20) family.</text>
</comment>
<name>A0ABP9NRJ3_9PSEU</name>
<dbReference type="PANTHER" id="PTHR11101:SF54">
    <property type="entry name" value="LOW-AFFINITY INORGANIC PHOSPHATE TRANSPORTER-RELATED"/>
    <property type="match status" value="1"/>
</dbReference>
<dbReference type="PANTHER" id="PTHR11101">
    <property type="entry name" value="PHOSPHATE TRANSPORTER"/>
    <property type="match status" value="1"/>
</dbReference>
<dbReference type="InterPro" id="IPR001204">
    <property type="entry name" value="Phos_transporter"/>
</dbReference>
<feature type="transmembrane region" description="Helical" evidence="6">
    <location>
        <begin position="43"/>
        <end position="60"/>
    </location>
</feature>
<feature type="transmembrane region" description="Helical" evidence="6">
    <location>
        <begin position="135"/>
        <end position="157"/>
    </location>
</feature>
<feature type="transmembrane region" description="Helical" evidence="6">
    <location>
        <begin position="217"/>
        <end position="239"/>
    </location>
</feature>
<protein>
    <recommendedName>
        <fullName evidence="6">Phosphate transporter</fullName>
    </recommendedName>
</protein>
<dbReference type="EMBL" id="BAABJO010000024">
    <property type="protein sequence ID" value="GAA5131649.1"/>
    <property type="molecule type" value="Genomic_DNA"/>
</dbReference>
<evidence type="ECO:0000256" key="6">
    <source>
        <dbReference type="RuleBase" id="RU363058"/>
    </source>
</evidence>
<evidence type="ECO:0000313" key="7">
    <source>
        <dbReference type="EMBL" id="GAA5131649.1"/>
    </source>
</evidence>
<dbReference type="Pfam" id="PF01384">
    <property type="entry name" value="PHO4"/>
    <property type="match status" value="1"/>
</dbReference>
<keyword evidence="2 6" id="KW-0813">Transport</keyword>
<keyword evidence="5 6" id="KW-0472">Membrane</keyword>
<sequence length="376" mass="37796">MDVTLIVVVVVATALVFDFTNGFHDTANAMATSIATRALSPKVAVTIAGALNLVGAFLSVEVAKTISSGLVDEARIGPIVIFAGLVGAILWNLLTWLLGLPSSSSHALFGGLIGATLVAAGVNAVNFGAVLTKVVIPALISPVLAGVVALIATYLAYRITRRADDGTVTRGFKLGQIVSASMVALAHGTNDAQKTMGVITLTLITAGFLTPDSGPPFWVILSAGLAIALGTYIGGWRIIQTLGKRVSEIQTPQGFAAETSATAVILTSSHLGFALSTTQVATGAIFGAGAGRRLAAVQWGVAGQMAVAWILTLPAAAAVGAASAWLASTGTVGTIIVALVAIALAGGIYAASRRRPITAENVNDVPAPNAPAGAAA</sequence>